<name>A0A917F5F7_9ACTN</name>
<dbReference type="AlphaFoldDB" id="A0A917F5F7"/>
<proteinExistence type="predicted"/>
<evidence type="ECO:0000259" key="1">
    <source>
        <dbReference type="Pfam" id="PF04738"/>
    </source>
</evidence>
<accession>A0A917F5F7</accession>
<evidence type="ECO:0000313" key="3">
    <source>
        <dbReference type="Proteomes" id="UP000649179"/>
    </source>
</evidence>
<reference evidence="2" key="2">
    <citation type="submission" date="2020-09" db="EMBL/GenBank/DDBJ databases">
        <authorList>
            <person name="Sun Q."/>
            <person name="Zhou Y."/>
        </authorList>
    </citation>
    <scope>NUCLEOTIDE SEQUENCE</scope>
    <source>
        <strain evidence="2">CGMCC 1.16067</strain>
    </source>
</reference>
<gene>
    <name evidence="2" type="ORF">GCM10011519_29800</name>
</gene>
<protein>
    <submittedName>
        <fullName evidence="2">Lanthionine biosynthesis protein</fullName>
    </submittedName>
</protein>
<dbReference type="Pfam" id="PF04738">
    <property type="entry name" value="Lant_dehydr_N"/>
    <property type="match status" value="1"/>
</dbReference>
<dbReference type="Proteomes" id="UP000649179">
    <property type="component" value="Unassembled WGS sequence"/>
</dbReference>
<dbReference type="EMBL" id="BMKQ01000001">
    <property type="protein sequence ID" value="GGF53947.1"/>
    <property type="molecule type" value="Genomic_DNA"/>
</dbReference>
<organism evidence="2 3">
    <name type="scientific">Marmoricola endophyticus</name>
    <dbReference type="NCBI Taxonomy" id="2040280"/>
    <lineage>
        <taxon>Bacteria</taxon>
        <taxon>Bacillati</taxon>
        <taxon>Actinomycetota</taxon>
        <taxon>Actinomycetes</taxon>
        <taxon>Propionibacteriales</taxon>
        <taxon>Nocardioidaceae</taxon>
        <taxon>Marmoricola</taxon>
    </lineage>
</organism>
<feature type="domain" description="Lantibiotic dehydratase N-terminal" evidence="1">
    <location>
        <begin position="150"/>
        <end position="413"/>
    </location>
</feature>
<keyword evidence="3" id="KW-1185">Reference proteome</keyword>
<comment type="caution">
    <text evidence="2">The sequence shown here is derived from an EMBL/GenBank/DDBJ whole genome shotgun (WGS) entry which is preliminary data.</text>
</comment>
<dbReference type="RefSeq" id="WP_188780480.1">
    <property type="nucleotide sequence ID" value="NZ_BMKQ01000001.1"/>
</dbReference>
<dbReference type="InterPro" id="IPR006827">
    <property type="entry name" value="Lant_deHydtase_N"/>
</dbReference>
<sequence length="879" mass="97144">MTDVIPGRDRDELSPYAVFRRARLPLSTLAAMDCPSTWRAHDEWERRDRRARELREELADRVGELVEDARDDRRADLVSLRRDLFNGRVDRVVRRTEDAGDLLGPDLSARVGRWLEEQRAASQDREEVVRLLGAEQDAARGDFAAIFEHDSMAMSIQLSGDQLYRSLQRFVRAPRDGKPSKLRIHESSFVNFAYRAAMKPSPFGRFTETGAFDPDSPTTATDRTESTVTLNRLLLNWMVGVAQRTPDGMRQGYLLLNSSLRVEEDAVRFVGVDPKGSDSGFGGSEGVVRLKLDPATRLVLATLDGGSCPTATLRDALVEATGQPEASERMIRVLINIGLLFYRPGFDELDPGYDERLGRFLAAAGTPETTAIAESFQRLRHAQDSFGQADAQSRGELIADSLSAIRDIAAVSQVDVPPESTMRSPLFEDTWTAGGPRGWDGDAVSGSLPALGALSRLAGIADQGQVRRLGLYDFARSCFPDATTVPFLDLFARFTELDPDEQRAVLDGVRSSSAQRFAADRTAAFAQLRSSLHVEDGTARLGSDRLREICDRVPRAVQPGSVTFRVQLTNDEPRPQVVVNGVLSGHGVYFSRFASFVERSTDPAWTLRERIRAHLRRTAPGQADLNAVLGFNFNLHPFLTDAMVDYPGAWGGPEPDRRHALSDLDVELDDESGSLHLREAGSGDPVDLVPMNFLIPVGVPALYQVLEALSPTTRYPWNPLDDLLACGPEEPSPRLVVDDVVADRRAWRFPATAVPSLETLSRGEPEDLLGFDVWRRELGLPQQCFVTCQTPQEYAALTGRRVPGADATTDSAHLHRASVHKPMYVDFRNPFLVRSFARTAASREGVLVVVRECLPAVADYRSPHGPAAAEEYFVELNQS</sequence>
<evidence type="ECO:0000313" key="2">
    <source>
        <dbReference type="EMBL" id="GGF53947.1"/>
    </source>
</evidence>
<reference evidence="2" key="1">
    <citation type="journal article" date="2014" name="Int. J. Syst. Evol. Microbiol.">
        <title>Complete genome sequence of Corynebacterium casei LMG S-19264T (=DSM 44701T), isolated from a smear-ripened cheese.</title>
        <authorList>
            <consortium name="US DOE Joint Genome Institute (JGI-PGF)"/>
            <person name="Walter F."/>
            <person name="Albersmeier A."/>
            <person name="Kalinowski J."/>
            <person name="Ruckert C."/>
        </authorList>
    </citation>
    <scope>NUCLEOTIDE SEQUENCE</scope>
    <source>
        <strain evidence="2">CGMCC 1.16067</strain>
    </source>
</reference>